<dbReference type="AlphaFoldDB" id="A0AAV6IF10"/>
<gene>
    <name evidence="2" type="ORF">RHGRI_032437</name>
</gene>
<accession>A0AAV6IF10</accession>
<proteinExistence type="predicted"/>
<dbReference type="Proteomes" id="UP000823749">
    <property type="component" value="Chromosome 11"/>
</dbReference>
<organism evidence="2 3">
    <name type="scientific">Rhododendron griersonianum</name>
    <dbReference type="NCBI Taxonomy" id="479676"/>
    <lineage>
        <taxon>Eukaryota</taxon>
        <taxon>Viridiplantae</taxon>
        <taxon>Streptophyta</taxon>
        <taxon>Embryophyta</taxon>
        <taxon>Tracheophyta</taxon>
        <taxon>Spermatophyta</taxon>
        <taxon>Magnoliopsida</taxon>
        <taxon>eudicotyledons</taxon>
        <taxon>Gunneridae</taxon>
        <taxon>Pentapetalae</taxon>
        <taxon>asterids</taxon>
        <taxon>Ericales</taxon>
        <taxon>Ericaceae</taxon>
        <taxon>Ericoideae</taxon>
        <taxon>Rhodoreae</taxon>
        <taxon>Rhododendron</taxon>
    </lineage>
</organism>
<reference evidence="2" key="1">
    <citation type="submission" date="2020-08" db="EMBL/GenBank/DDBJ databases">
        <title>Plant Genome Project.</title>
        <authorList>
            <person name="Zhang R.-G."/>
        </authorList>
    </citation>
    <scope>NUCLEOTIDE SEQUENCE</scope>
    <source>
        <strain evidence="2">WSP0</strain>
        <tissue evidence="2">Leaf</tissue>
    </source>
</reference>
<name>A0AAV6IF10_9ERIC</name>
<keyword evidence="3" id="KW-1185">Reference proteome</keyword>
<evidence type="ECO:0000259" key="1">
    <source>
        <dbReference type="Pfam" id="PF13963"/>
    </source>
</evidence>
<sequence length="281" mass="31497">MDKSWIQNKNRWCGSYINGVKQFIRFAKTHASGKEKIRCPCQRCNNMYFRDFIIVEDHLYEHGMTQGYFQWVHHGESFEFTSGGNDDHSAGVGHDKTPNQDFVHEILEDVWGGEIRDADQDEAFDIYSSPVFQDEPEKFVRLVRDADCEFALSHLHNGDFENEVIHTYPWSKMGWGNSCSDTICTHRNDLLHNKPYSYHTHTHHRMVLASHTPHNMGPQGYPRNIAHNIPEPVHKQGEVGEAGAVGEAGEAGAVGEVGAAGEAGEAGEAGAVGEVFFLEAV</sequence>
<protein>
    <recommendedName>
        <fullName evidence="1">Transposase-associated domain-containing protein</fullName>
    </recommendedName>
</protein>
<feature type="domain" description="Transposase-associated" evidence="1">
    <location>
        <begin position="3"/>
        <end position="76"/>
    </location>
</feature>
<comment type="caution">
    <text evidence="2">The sequence shown here is derived from an EMBL/GenBank/DDBJ whole genome shotgun (WGS) entry which is preliminary data.</text>
</comment>
<dbReference type="InterPro" id="IPR029480">
    <property type="entry name" value="Transpos_assoc"/>
</dbReference>
<evidence type="ECO:0000313" key="2">
    <source>
        <dbReference type="EMBL" id="KAG5526153.1"/>
    </source>
</evidence>
<dbReference type="Pfam" id="PF13963">
    <property type="entry name" value="Transpos_assoc"/>
    <property type="match status" value="1"/>
</dbReference>
<dbReference type="EMBL" id="JACTNZ010000011">
    <property type="protein sequence ID" value="KAG5526153.1"/>
    <property type="molecule type" value="Genomic_DNA"/>
</dbReference>
<evidence type="ECO:0000313" key="3">
    <source>
        <dbReference type="Proteomes" id="UP000823749"/>
    </source>
</evidence>